<dbReference type="OMA" id="TQENTPM"/>
<keyword evidence="9" id="KW-0472">Membrane</keyword>
<keyword evidence="8" id="KW-0333">Golgi apparatus</keyword>
<feature type="region of interest" description="Disordered" evidence="11">
    <location>
        <begin position="1"/>
        <end position="20"/>
    </location>
</feature>
<dbReference type="Ensembl" id="ENSSMRT00000020417.1">
    <property type="protein sequence ID" value="ENSSMRP00000017436.1"/>
    <property type="gene ID" value="ENSSMRG00000013584.1"/>
</dbReference>
<dbReference type="PANTHER" id="PTHR11987:SF29">
    <property type="entry name" value="ALPHA-2,8-SIALYLTRANSFERASE 8F"/>
    <property type="match status" value="1"/>
</dbReference>
<evidence type="ECO:0000256" key="11">
    <source>
        <dbReference type="SAM" id="MobiDB-lite"/>
    </source>
</evidence>
<evidence type="ECO:0000256" key="3">
    <source>
        <dbReference type="ARBA" id="ARBA00022676"/>
    </source>
</evidence>
<sequence length="355" mass="39619">MAEDSSRSHPPPFAASKESPGQVLAAAGEMLLTERSGGCGKADVPHRFSQFCSDSCAACSGSCSFPAAADSAFVLSGVSPSLLPSLCRTKLEQCCNASFFLILTKENTPLGSYIVNECDGKKLLVNSELLDMLPKRLSLSYSRTRRCAVVGSGGILLNSRCGQEIDQADLIIRLNLPPMNFSEDVGTKTSLVTINPSIIELRYKGLQARRKPFVDSLRPYKDALFLIPSFTFEKLNAYGYLTLYTMEDFGLFQQTFFLNPKYLASLGNYWKQEGLEVSRLSTGFMFASIALEFCEHLTLYGFWPFPYDLSNQPLSHHYYDNKRPHLSVHDMPREFSHFLRLYAQGVLRLQLGKCQ</sequence>
<dbReference type="Proteomes" id="UP000694421">
    <property type="component" value="Unplaced"/>
</dbReference>
<dbReference type="PANTHER" id="PTHR11987">
    <property type="entry name" value="ALPHA-2,8-SIALYLTRANSFERASE"/>
    <property type="match status" value="1"/>
</dbReference>
<keyword evidence="10" id="KW-0325">Glycoprotein</keyword>
<dbReference type="GO" id="GO:0003828">
    <property type="term" value="F:alpha-N-acetylneuraminate alpha-2,8-sialyltransferase activity"/>
    <property type="evidence" value="ECO:0007669"/>
    <property type="project" value="TreeGrafter"/>
</dbReference>
<keyword evidence="13" id="KW-1185">Reference proteome</keyword>
<keyword evidence="7" id="KW-1133">Transmembrane helix</keyword>
<protein>
    <submittedName>
        <fullName evidence="12">Uncharacterized protein</fullName>
    </submittedName>
</protein>
<dbReference type="GO" id="GO:0009311">
    <property type="term" value="P:oligosaccharide metabolic process"/>
    <property type="evidence" value="ECO:0007669"/>
    <property type="project" value="TreeGrafter"/>
</dbReference>
<accession>A0A8D0C5B3</accession>
<keyword evidence="4" id="KW-0808">Transferase</keyword>
<organism evidence="12 13">
    <name type="scientific">Salvator merianae</name>
    <name type="common">Argentine black and white tegu</name>
    <name type="synonym">Tupinambis merianae</name>
    <dbReference type="NCBI Taxonomy" id="96440"/>
    <lineage>
        <taxon>Eukaryota</taxon>
        <taxon>Metazoa</taxon>
        <taxon>Chordata</taxon>
        <taxon>Craniata</taxon>
        <taxon>Vertebrata</taxon>
        <taxon>Euteleostomi</taxon>
        <taxon>Lepidosauria</taxon>
        <taxon>Squamata</taxon>
        <taxon>Bifurcata</taxon>
        <taxon>Unidentata</taxon>
        <taxon>Episquamata</taxon>
        <taxon>Laterata</taxon>
        <taxon>Teiioidea</taxon>
        <taxon>Teiidae</taxon>
        <taxon>Salvator</taxon>
    </lineage>
</organism>
<dbReference type="GeneTree" id="ENSGT01030000234535"/>
<evidence type="ECO:0000256" key="4">
    <source>
        <dbReference type="ARBA" id="ARBA00022679"/>
    </source>
</evidence>
<evidence type="ECO:0000256" key="7">
    <source>
        <dbReference type="ARBA" id="ARBA00022989"/>
    </source>
</evidence>
<dbReference type="Pfam" id="PF00777">
    <property type="entry name" value="Glyco_transf_29"/>
    <property type="match status" value="1"/>
</dbReference>
<evidence type="ECO:0000256" key="5">
    <source>
        <dbReference type="ARBA" id="ARBA00022692"/>
    </source>
</evidence>
<dbReference type="InterPro" id="IPR001675">
    <property type="entry name" value="Glyco_trans_29"/>
</dbReference>
<dbReference type="AlphaFoldDB" id="A0A8D0C5B3"/>
<keyword evidence="3" id="KW-0328">Glycosyltransferase</keyword>
<dbReference type="GO" id="GO:0000139">
    <property type="term" value="C:Golgi membrane"/>
    <property type="evidence" value="ECO:0007669"/>
    <property type="project" value="UniProtKB-SubCell"/>
</dbReference>
<evidence type="ECO:0000313" key="12">
    <source>
        <dbReference type="Ensembl" id="ENSSMRP00000017436.1"/>
    </source>
</evidence>
<reference evidence="12" key="2">
    <citation type="submission" date="2025-09" db="UniProtKB">
        <authorList>
            <consortium name="Ensembl"/>
        </authorList>
    </citation>
    <scope>IDENTIFICATION</scope>
</reference>
<evidence type="ECO:0000256" key="8">
    <source>
        <dbReference type="ARBA" id="ARBA00023034"/>
    </source>
</evidence>
<reference evidence="12" key="1">
    <citation type="submission" date="2025-08" db="UniProtKB">
        <authorList>
            <consortium name="Ensembl"/>
        </authorList>
    </citation>
    <scope>IDENTIFICATION</scope>
</reference>
<evidence type="ECO:0000256" key="10">
    <source>
        <dbReference type="ARBA" id="ARBA00023180"/>
    </source>
</evidence>
<evidence type="ECO:0000256" key="6">
    <source>
        <dbReference type="ARBA" id="ARBA00022968"/>
    </source>
</evidence>
<keyword evidence="6" id="KW-0735">Signal-anchor</keyword>
<evidence type="ECO:0000256" key="2">
    <source>
        <dbReference type="ARBA" id="ARBA00006003"/>
    </source>
</evidence>
<keyword evidence="5" id="KW-0812">Transmembrane</keyword>
<dbReference type="Gene3D" id="3.90.1480.20">
    <property type="entry name" value="Glycosyl transferase family 29"/>
    <property type="match status" value="1"/>
</dbReference>
<comment type="similarity">
    <text evidence="2">Belongs to the glycosyltransferase 29 family.</text>
</comment>
<dbReference type="InterPro" id="IPR050943">
    <property type="entry name" value="Glycosyltr_29_Sialyltrsf"/>
</dbReference>
<evidence type="ECO:0000256" key="9">
    <source>
        <dbReference type="ARBA" id="ARBA00023136"/>
    </source>
</evidence>
<comment type="subcellular location">
    <subcellularLocation>
        <location evidence="1">Golgi apparatus membrane</location>
        <topology evidence="1">Single-pass type II membrane protein</topology>
    </subcellularLocation>
</comment>
<dbReference type="InterPro" id="IPR038578">
    <property type="entry name" value="GT29-like_sf"/>
</dbReference>
<evidence type="ECO:0000256" key="1">
    <source>
        <dbReference type="ARBA" id="ARBA00004323"/>
    </source>
</evidence>
<dbReference type="GO" id="GO:0006491">
    <property type="term" value="P:N-glycan processing"/>
    <property type="evidence" value="ECO:0007669"/>
    <property type="project" value="TreeGrafter"/>
</dbReference>
<evidence type="ECO:0000313" key="13">
    <source>
        <dbReference type="Proteomes" id="UP000694421"/>
    </source>
</evidence>
<name>A0A8D0C5B3_SALMN</name>
<proteinExistence type="inferred from homology"/>